<dbReference type="RefSeq" id="WP_263711799.1">
    <property type="nucleotide sequence ID" value="NZ_JAOWKX010000003.1"/>
</dbReference>
<keyword evidence="2" id="KW-1185">Reference proteome</keyword>
<proteinExistence type="predicted"/>
<name>A0ABT3A750_9ALTE</name>
<reference evidence="1 2" key="1">
    <citation type="submission" date="2022-10" db="EMBL/GenBank/DDBJ databases">
        <title>Aestuariibacter sp. AA17 isolated from Montipora capitata coral fragment.</title>
        <authorList>
            <person name="Emsley S.A."/>
            <person name="Pfannmuller K.M."/>
            <person name="Loughran R.M."/>
            <person name="Shlafstein M."/>
            <person name="Papke E."/>
            <person name="Saw J.H."/>
            <person name="Ushijima B."/>
            <person name="Videau P."/>
        </authorList>
    </citation>
    <scope>NUCLEOTIDE SEQUENCE [LARGE SCALE GENOMIC DNA]</scope>
    <source>
        <strain evidence="1 2">AA17</strain>
    </source>
</reference>
<dbReference type="EMBL" id="JAOWKX010000003">
    <property type="protein sequence ID" value="MCV2884517.1"/>
    <property type="molecule type" value="Genomic_DNA"/>
</dbReference>
<gene>
    <name evidence="1" type="ORF">OE749_07410</name>
</gene>
<dbReference type="InterPro" id="IPR010836">
    <property type="entry name" value="SapC"/>
</dbReference>
<comment type="caution">
    <text evidence="1">The sequence shown here is derived from an EMBL/GenBank/DDBJ whole genome shotgun (WGS) entry which is preliminary data.</text>
</comment>
<dbReference type="Proteomes" id="UP001652504">
    <property type="component" value="Unassembled WGS sequence"/>
</dbReference>
<evidence type="ECO:0000313" key="2">
    <source>
        <dbReference type="Proteomes" id="UP001652504"/>
    </source>
</evidence>
<sequence>MPNHVLLHPEHHHDVRVITQYSDALGDARMQVPVFPFEFQHAQSYYPIFFKRDSETRALTASALLGFQEGENLFLRNGSWHAEYVPLMVEREPFLIGFQQRADGQAKQAVIHIDLDSPRISRSEGQPLFHAHGGSTAFLDRASGILKAIHDGQASSEQFFKQIDDMGLTEPFNLDITLENGSNIRLTGFETINESAFAALTDEQVLALHRSGALKLMHLVSASQENIRKLAAWKNQQVSTDVLSAAY</sequence>
<evidence type="ECO:0000313" key="1">
    <source>
        <dbReference type="EMBL" id="MCV2884517.1"/>
    </source>
</evidence>
<organism evidence="1 2">
    <name type="scientific">Fluctibacter corallii</name>
    <dbReference type="NCBI Taxonomy" id="2984329"/>
    <lineage>
        <taxon>Bacteria</taxon>
        <taxon>Pseudomonadati</taxon>
        <taxon>Pseudomonadota</taxon>
        <taxon>Gammaproteobacteria</taxon>
        <taxon>Alteromonadales</taxon>
        <taxon>Alteromonadaceae</taxon>
        <taxon>Fluctibacter</taxon>
    </lineage>
</organism>
<accession>A0ABT3A750</accession>
<protein>
    <submittedName>
        <fullName evidence="1">SapC family protein</fullName>
    </submittedName>
</protein>
<dbReference type="Pfam" id="PF07277">
    <property type="entry name" value="SapC"/>
    <property type="match status" value="1"/>
</dbReference>